<dbReference type="InterPro" id="IPR032710">
    <property type="entry name" value="NTF2-like_dom_sf"/>
</dbReference>
<dbReference type="InterPro" id="IPR037401">
    <property type="entry name" value="SnoaL-like"/>
</dbReference>
<evidence type="ECO:0000313" key="2">
    <source>
        <dbReference type="EMBL" id="CUX29382.1"/>
    </source>
</evidence>
<evidence type="ECO:0000259" key="1">
    <source>
        <dbReference type="Pfam" id="PF12680"/>
    </source>
</evidence>
<dbReference type="AlphaFoldDB" id="A0A1S7Q099"/>
<dbReference type="EMBL" id="FBWC01000014">
    <property type="protein sequence ID" value="CUX29382.1"/>
    <property type="molecule type" value="Genomic_DNA"/>
</dbReference>
<proteinExistence type="predicted"/>
<name>A0A1S7Q099_AGRTU</name>
<dbReference type="GeneID" id="92923676"/>
<accession>A0A1S7Q099</accession>
<feature type="domain" description="SnoaL-like" evidence="1">
    <location>
        <begin position="9"/>
        <end position="108"/>
    </location>
</feature>
<dbReference type="RefSeq" id="WP_003503064.1">
    <property type="nucleotide sequence ID" value="NZ_LT009730.1"/>
</dbReference>
<dbReference type="Gene3D" id="3.10.450.50">
    <property type="match status" value="1"/>
</dbReference>
<gene>
    <name evidence="2" type="ORF">AGR4C_Cc50281</name>
</gene>
<protein>
    <recommendedName>
        <fullName evidence="1">SnoaL-like domain-containing protein</fullName>
    </recommendedName>
</protein>
<organism evidence="2 3">
    <name type="scientific">Agrobacterium tumefaciens str. Kerr 14</name>
    <dbReference type="NCBI Taxonomy" id="1183424"/>
    <lineage>
        <taxon>Bacteria</taxon>
        <taxon>Pseudomonadati</taxon>
        <taxon>Pseudomonadota</taxon>
        <taxon>Alphaproteobacteria</taxon>
        <taxon>Hyphomicrobiales</taxon>
        <taxon>Rhizobiaceae</taxon>
        <taxon>Rhizobium/Agrobacterium group</taxon>
        <taxon>Agrobacterium</taxon>
        <taxon>Agrobacterium tumefaciens complex</taxon>
    </lineage>
</organism>
<dbReference type="SUPFAM" id="SSF54427">
    <property type="entry name" value="NTF2-like"/>
    <property type="match status" value="1"/>
</dbReference>
<evidence type="ECO:0000313" key="3">
    <source>
        <dbReference type="Proteomes" id="UP000191897"/>
    </source>
</evidence>
<reference evidence="2 3" key="1">
    <citation type="submission" date="2016-01" db="EMBL/GenBank/DDBJ databases">
        <authorList>
            <person name="Oliw E.H."/>
        </authorList>
    </citation>
    <scope>NUCLEOTIDE SEQUENCE [LARGE SCALE GENOMIC DNA]</scope>
    <source>
        <strain evidence="2 3">Kerr 14</strain>
    </source>
</reference>
<dbReference type="Proteomes" id="UP000191897">
    <property type="component" value="Unassembled WGS sequence"/>
</dbReference>
<dbReference type="Pfam" id="PF12680">
    <property type="entry name" value="SnoaL_2"/>
    <property type="match status" value="1"/>
</dbReference>
<sequence length="120" mass="13239">MTQHLAIAETYLAVWNEEDNERRRHLVGQAWSENTRYVDPLMQGEGQQGIAAMIEAARQKFPGYRFVLAGTPDGHGDFTRFSWRLISPDGDDVAGGTDVVSRDAEGRIENVVGFLDGAAS</sequence>